<dbReference type="InterPro" id="IPR018357">
    <property type="entry name" value="Hexapep_transf_CS"/>
</dbReference>
<keyword evidence="2 5" id="KW-0808">Transferase</keyword>
<dbReference type="InterPro" id="IPR011004">
    <property type="entry name" value="Trimer_LpxA-like_sf"/>
</dbReference>
<dbReference type="EMBL" id="CZBI01000002">
    <property type="protein sequence ID" value="CUP86356.1"/>
    <property type="molecule type" value="Genomic_DNA"/>
</dbReference>
<dbReference type="GO" id="GO:0008374">
    <property type="term" value="F:O-acyltransferase activity"/>
    <property type="evidence" value="ECO:0007669"/>
    <property type="project" value="TreeGrafter"/>
</dbReference>
<dbReference type="CDD" id="cd04647">
    <property type="entry name" value="LbH_MAT_like"/>
    <property type="match status" value="1"/>
</dbReference>
<dbReference type="PANTHER" id="PTHR23416:SF23">
    <property type="entry name" value="ACETYLTRANSFERASE C18B11.09C-RELATED"/>
    <property type="match status" value="1"/>
</dbReference>
<dbReference type="SUPFAM" id="SSF51161">
    <property type="entry name" value="Trimeric LpxA-like enzymes"/>
    <property type="match status" value="1"/>
</dbReference>
<dbReference type="PROSITE" id="PS00101">
    <property type="entry name" value="HEXAPEP_TRANSFERASES"/>
    <property type="match status" value="1"/>
</dbReference>
<reference evidence="5 6" key="1">
    <citation type="submission" date="2015-09" db="EMBL/GenBank/DDBJ databases">
        <authorList>
            <consortium name="Pathogen Informatics"/>
        </authorList>
    </citation>
    <scope>NUCLEOTIDE SEQUENCE [LARGE SCALE GENOMIC DNA]</scope>
    <source>
        <strain evidence="5 6">2789STDY5834945</strain>
    </source>
</reference>
<organism evidence="5 6">
    <name type="scientific">Bacteroides thetaiotaomicron</name>
    <dbReference type="NCBI Taxonomy" id="818"/>
    <lineage>
        <taxon>Bacteria</taxon>
        <taxon>Pseudomonadati</taxon>
        <taxon>Bacteroidota</taxon>
        <taxon>Bacteroidia</taxon>
        <taxon>Bacteroidales</taxon>
        <taxon>Bacteroidaceae</taxon>
        <taxon>Bacteroides</taxon>
    </lineage>
</organism>
<evidence type="ECO:0000256" key="4">
    <source>
        <dbReference type="ARBA" id="ARBA00023315"/>
    </source>
</evidence>
<dbReference type="Pfam" id="PF14602">
    <property type="entry name" value="Hexapep_2"/>
    <property type="match status" value="1"/>
</dbReference>
<evidence type="ECO:0000256" key="1">
    <source>
        <dbReference type="ARBA" id="ARBA00007274"/>
    </source>
</evidence>
<protein>
    <submittedName>
        <fullName evidence="5">Colanic acid biosynthesis acyltransferase</fullName>
        <ecNumber evidence="5">2.3.1.89</ecNumber>
    </submittedName>
</protein>
<dbReference type="InterPro" id="IPR051159">
    <property type="entry name" value="Hexapeptide_acetyltransf"/>
</dbReference>
<dbReference type="GO" id="GO:0047200">
    <property type="term" value="F:tetrahydrodipicolinate N-acetyltransferase activity"/>
    <property type="evidence" value="ECO:0007669"/>
    <property type="project" value="UniProtKB-EC"/>
</dbReference>
<evidence type="ECO:0000256" key="3">
    <source>
        <dbReference type="ARBA" id="ARBA00022737"/>
    </source>
</evidence>
<name>A0A174RQ92_BACT4</name>
<keyword evidence="3" id="KW-0677">Repeat</keyword>
<dbReference type="Proteomes" id="UP000095541">
    <property type="component" value="Unassembled WGS sequence"/>
</dbReference>
<dbReference type="Gene3D" id="2.160.10.10">
    <property type="entry name" value="Hexapeptide repeat proteins"/>
    <property type="match status" value="1"/>
</dbReference>
<dbReference type="InterPro" id="IPR001451">
    <property type="entry name" value="Hexapep"/>
</dbReference>
<gene>
    <name evidence="5" type="primary">dapH_1</name>
    <name evidence="5" type="ORF">ERS852557_01957</name>
</gene>
<accession>A0A174RQ92</accession>
<keyword evidence="4 5" id="KW-0012">Acyltransferase</keyword>
<evidence type="ECO:0000313" key="6">
    <source>
        <dbReference type="Proteomes" id="UP000095541"/>
    </source>
</evidence>
<dbReference type="AlphaFoldDB" id="A0A174RQ92"/>
<dbReference type="GO" id="GO:0005829">
    <property type="term" value="C:cytosol"/>
    <property type="evidence" value="ECO:0007669"/>
    <property type="project" value="TreeGrafter"/>
</dbReference>
<dbReference type="PANTHER" id="PTHR23416">
    <property type="entry name" value="SIALIC ACID SYNTHASE-RELATED"/>
    <property type="match status" value="1"/>
</dbReference>
<dbReference type="EC" id="2.3.1.89" evidence="5"/>
<proteinExistence type="inferred from homology"/>
<comment type="similarity">
    <text evidence="1">Belongs to the transferase hexapeptide repeat family.</text>
</comment>
<dbReference type="RefSeq" id="WP_055218268.1">
    <property type="nucleotide sequence ID" value="NZ_CAXSMB010000008.1"/>
</dbReference>
<evidence type="ECO:0000256" key="2">
    <source>
        <dbReference type="ARBA" id="ARBA00022679"/>
    </source>
</evidence>
<evidence type="ECO:0000313" key="5">
    <source>
        <dbReference type="EMBL" id="CUP86356.1"/>
    </source>
</evidence>
<sequence>MSIKHFFEVYYPKRMWRKLWLGLAGFPMLPQHRAKLLKMGGVNIRGRVLIYGGVGVDTVAPDKIFIGNNVAITAGTKILTHYLDPSVKGRMFRIGEVHIEDDVFIGVNVCICNSVKIGKGAIVGAGSVVTKDIPPYQVWAGNPARYIKDREH</sequence>